<proteinExistence type="predicted"/>
<dbReference type="CDD" id="cd00099">
    <property type="entry name" value="IgV"/>
    <property type="match status" value="1"/>
</dbReference>
<dbReference type="Proteomes" id="UP000193380">
    <property type="component" value="Unassembled WGS sequence"/>
</dbReference>
<evidence type="ECO:0000313" key="6">
    <source>
        <dbReference type="EMBL" id="CDQ88840.1"/>
    </source>
</evidence>
<dbReference type="SMART" id="SM00409">
    <property type="entry name" value="IG"/>
    <property type="match status" value="1"/>
</dbReference>
<dbReference type="AlphaFoldDB" id="A0A060YI80"/>
<dbReference type="STRING" id="8022.A0A060YI80"/>
<dbReference type="SMART" id="SM00406">
    <property type="entry name" value="IGv"/>
    <property type="match status" value="2"/>
</dbReference>
<protein>
    <recommendedName>
        <fullName evidence="5">Ig-like domain-containing protein</fullName>
    </recommendedName>
</protein>
<feature type="domain" description="Ig-like" evidence="5">
    <location>
        <begin position="3"/>
        <end position="126"/>
    </location>
</feature>
<evidence type="ECO:0000256" key="4">
    <source>
        <dbReference type="SAM" id="SignalP"/>
    </source>
</evidence>
<evidence type="ECO:0000256" key="3">
    <source>
        <dbReference type="ARBA" id="ARBA00043265"/>
    </source>
</evidence>
<reference evidence="6" key="1">
    <citation type="journal article" date="2014" name="Nat. Commun.">
        <title>The rainbow trout genome provides novel insights into evolution after whole-genome duplication in vertebrates.</title>
        <authorList>
            <person name="Berthelot C."/>
            <person name="Brunet F."/>
            <person name="Chalopin D."/>
            <person name="Juanchich A."/>
            <person name="Bernard M."/>
            <person name="Noel B."/>
            <person name="Bento P."/>
            <person name="Da Silva C."/>
            <person name="Labadie K."/>
            <person name="Alberti A."/>
            <person name="Aury J.M."/>
            <person name="Louis A."/>
            <person name="Dehais P."/>
            <person name="Bardou P."/>
            <person name="Montfort J."/>
            <person name="Klopp C."/>
            <person name="Cabau C."/>
            <person name="Gaspin C."/>
            <person name="Thorgaard G.H."/>
            <person name="Boussaha M."/>
            <person name="Quillet E."/>
            <person name="Guyomard R."/>
            <person name="Galiana D."/>
            <person name="Bobe J."/>
            <person name="Volff J.N."/>
            <person name="Genet C."/>
            <person name="Wincker P."/>
            <person name="Jaillon O."/>
            <person name="Roest Crollius H."/>
            <person name="Guiguen Y."/>
        </authorList>
    </citation>
    <scope>NUCLEOTIDE SEQUENCE [LARGE SCALE GENOMIC DNA]</scope>
</reference>
<dbReference type="InterPro" id="IPR036179">
    <property type="entry name" value="Ig-like_dom_sf"/>
</dbReference>
<dbReference type="Pfam" id="PF07686">
    <property type="entry name" value="V-set"/>
    <property type="match status" value="2"/>
</dbReference>
<sequence>MLPASLLLLLAAVSCVQSYELTQPASLTVQPGQPMTISCKVSYSVTGYYTAWIRQPVGKTLEWIGNVYSGDTQYKDSLKNKFSLSVDSSSNVVFLKGQNLQTEDSAVYYCAYPHSDTNQHKSCTKTNLLGFAVQKMEAEEQTYAVAWIRQSAGKPMECIFYIWGGGSFYLNNALKNKFSFRRDMSSSTSTLIGQNLQTEDTAVYYCARRPQ</sequence>
<dbReference type="InterPro" id="IPR013106">
    <property type="entry name" value="Ig_V-set"/>
</dbReference>
<keyword evidence="4" id="KW-0732">Signal</keyword>
<keyword evidence="2" id="KW-1064">Adaptive immunity</keyword>
<dbReference type="SUPFAM" id="SSF48726">
    <property type="entry name" value="Immunoglobulin"/>
    <property type="match status" value="2"/>
</dbReference>
<dbReference type="Gene3D" id="2.60.40.10">
    <property type="entry name" value="Immunoglobulins"/>
    <property type="match status" value="2"/>
</dbReference>
<keyword evidence="1" id="KW-0391">Immunity</keyword>
<dbReference type="PANTHER" id="PTHR23266">
    <property type="entry name" value="IMMUNOGLOBULIN HEAVY CHAIN"/>
    <property type="match status" value="1"/>
</dbReference>
<dbReference type="InterPro" id="IPR003599">
    <property type="entry name" value="Ig_sub"/>
</dbReference>
<evidence type="ECO:0000313" key="7">
    <source>
        <dbReference type="Proteomes" id="UP000193380"/>
    </source>
</evidence>
<feature type="signal peptide" evidence="4">
    <location>
        <begin position="1"/>
        <end position="18"/>
    </location>
</feature>
<evidence type="ECO:0000256" key="1">
    <source>
        <dbReference type="ARBA" id="ARBA00022859"/>
    </source>
</evidence>
<evidence type="ECO:0000256" key="2">
    <source>
        <dbReference type="ARBA" id="ARBA00023130"/>
    </source>
</evidence>
<dbReference type="PROSITE" id="PS50835">
    <property type="entry name" value="IG_LIKE"/>
    <property type="match status" value="1"/>
</dbReference>
<gene>
    <name evidence="6" type="ORF">GSONMT00040011001</name>
</gene>
<accession>A0A060YI80</accession>
<dbReference type="GO" id="GO:0019814">
    <property type="term" value="C:immunoglobulin complex"/>
    <property type="evidence" value="ECO:0007669"/>
    <property type="project" value="UniProtKB-KW"/>
</dbReference>
<organism evidence="6 7">
    <name type="scientific">Oncorhynchus mykiss</name>
    <name type="common">Rainbow trout</name>
    <name type="synonym">Salmo gairdneri</name>
    <dbReference type="NCBI Taxonomy" id="8022"/>
    <lineage>
        <taxon>Eukaryota</taxon>
        <taxon>Metazoa</taxon>
        <taxon>Chordata</taxon>
        <taxon>Craniata</taxon>
        <taxon>Vertebrata</taxon>
        <taxon>Euteleostomi</taxon>
        <taxon>Actinopterygii</taxon>
        <taxon>Neopterygii</taxon>
        <taxon>Teleostei</taxon>
        <taxon>Protacanthopterygii</taxon>
        <taxon>Salmoniformes</taxon>
        <taxon>Salmonidae</taxon>
        <taxon>Salmoninae</taxon>
        <taxon>Oncorhynchus</taxon>
    </lineage>
</organism>
<keyword evidence="3" id="KW-1280">Immunoglobulin</keyword>
<dbReference type="InterPro" id="IPR007110">
    <property type="entry name" value="Ig-like_dom"/>
</dbReference>
<dbReference type="PaxDb" id="8022-A0A060YI80"/>
<dbReference type="InterPro" id="IPR050199">
    <property type="entry name" value="IgHV"/>
</dbReference>
<name>A0A060YI80_ONCMY</name>
<dbReference type="InterPro" id="IPR013783">
    <property type="entry name" value="Ig-like_fold"/>
</dbReference>
<feature type="chain" id="PRO_5001592190" description="Ig-like domain-containing protein" evidence="4">
    <location>
        <begin position="19"/>
        <end position="211"/>
    </location>
</feature>
<reference evidence="6" key="2">
    <citation type="submission" date="2014-03" db="EMBL/GenBank/DDBJ databases">
        <authorList>
            <person name="Genoscope - CEA"/>
        </authorList>
    </citation>
    <scope>NUCLEOTIDE SEQUENCE</scope>
</reference>
<dbReference type="GO" id="GO:0005576">
    <property type="term" value="C:extracellular region"/>
    <property type="evidence" value="ECO:0007669"/>
    <property type="project" value="UniProtKB-ARBA"/>
</dbReference>
<dbReference type="GO" id="GO:0002250">
    <property type="term" value="P:adaptive immune response"/>
    <property type="evidence" value="ECO:0007669"/>
    <property type="project" value="UniProtKB-KW"/>
</dbReference>
<evidence type="ECO:0000259" key="5">
    <source>
        <dbReference type="PROSITE" id="PS50835"/>
    </source>
</evidence>
<dbReference type="EMBL" id="FR909003">
    <property type="protein sequence ID" value="CDQ88840.1"/>
    <property type="molecule type" value="Genomic_DNA"/>
</dbReference>